<evidence type="ECO:0000256" key="1">
    <source>
        <dbReference type="ARBA" id="ARBA00022723"/>
    </source>
</evidence>
<dbReference type="InterPro" id="IPR045124">
    <property type="entry name" value="Su(sable)-like"/>
</dbReference>
<gene>
    <name evidence="7" type="ORF">NERG_02073</name>
    <name evidence="8" type="ORF">NESG_01588</name>
</gene>
<dbReference type="GO" id="GO:0003723">
    <property type="term" value="F:RNA binding"/>
    <property type="evidence" value="ECO:0007669"/>
    <property type="project" value="InterPro"/>
</dbReference>
<dbReference type="EMBL" id="AKIJ01000004">
    <property type="protein sequence ID" value="KFG25610.1"/>
    <property type="molecule type" value="Genomic_DNA"/>
</dbReference>
<dbReference type="Gene3D" id="4.10.1000.10">
    <property type="entry name" value="Zinc finger, CCCH-type"/>
    <property type="match status" value="1"/>
</dbReference>
<dbReference type="InterPro" id="IPR036855">
    <property type="entry name" value="Znf_CCCH_sf"/>
</dbReference>
<dbReference type="InterPro" id="IPR041367">
    <property type="entry name" value="Znf-CCCH_4"/>
</dbReference>
<dbReference type="PROSITE" id="PS50103">
    <property type="entry name" value="ZF_C3H1"/>
    <property type="match status" value="2"/>
</dbReference>
<feature type="zinc finger region" description="C3H1-type" evidence="5">
    <location>
        <begin position="51"/>
        <end position="78"/>
    </location>
</feature>
<dbReference type="InterPro" id="IPR000571">
    <property type="entry name" value="Znf_CCCH"/>
</dbReference>
<dbReference type="GO" id="GO:0008270">
    <property type="term" value="F:zinc ion binding"/>
    <property type="evidence" value="ECO:0007669"/>
    <property type="project" value="UniProtKB-KW"/>
</dbReference>
<protein>
    <recommendedName>
        <fullName evidence="6">C3H1-type domain-containing protein</fullName>
    </recommendedName>
</protein>
<keyword evidence="2" id="KW-0677">Repeat</keyword>
<evidence type="ECO:0000313" key="9">
    <source>
        <dbReference type="Proteomes" id="UP000054524"/>
    </source>
</evidence>
<evidence type="ECO:0000256" key="3">
    <source>
        <dbReference type="ARBA" id="ARBA00022771"/>
    </source>
</evidence>
<reference evidence="7" key="1">
    <citation type="submission" date="2011-03" db="EMBL/GenBank/DDBJ databases">
        <title>The Genome Sequence of Nematocida sp1 strain ERTm2.</title>
        <authorList>
            <consortium name="The Broad Institute Genome Sequencing Platform"/>
            <consortium name="The Broad Institute Genome Sequencing Center for Infectious Disease"/>
            <person name="Cuomo C."/>
            <person name="Troemel E."/>
            <person name="Young S.K."/>
            <person name="Zeng Q."/>
            <person name="Gargeya S."/>
            <person name="Fitzgerald M."/>
            <person name="Haas B."/>
            <person name="Abouelleil A."/>
            <person name="Alvarado L."/>
            <person name="Arachchi H.M."/>
            <person name="Berlin A."/>
            <person name="Brown A."/>
            <person name="Chapman S.B."/>
            <person name="Chen Z."/>
            <person name="Dunbar C."/>
            <person name="Freedman E."/>
            <person name="Gearin G."/>
            <person name="Gellesch M."/>
            <person name="Goldberg J."/>
            <person name="Griggs A."/>
            <person name="Gujja S."/>
            <person name="Heilman E.R."/>
            <person name="Heiman D."/>
            <person name="Howarth C."/>
            <person name="Larson L."/>
            <person name="Lui A."/>
            <person name="MacDonald P.J.P."/>
            <person name="Mehta T."/>
            <person name="Montmayeur A."/>
            <person name="Murphy C."/>
            <person name="Neiman D."/>
            <person name="Pearson M."/>
            <person name="Priest M."/>
            <person name="Roberts A."/>
            <person name="Saif S."/>
            <person name="Shea T."/>
            <person name="Shenoy N."/>
            <person name="Sisk P."/>
            <person name="Stolte C."/>
            <person name="Sykes S."/>
            <person name="White J."/>
            <person name="Yandava C."/>
            <person name="Wortman J."/>
            <person name="Nusbaum C."/>
            <person name="Birren B."/>
        </authorList>
    </citation>
    <scope>NUCLEOTIDE SEQUENCE</scope>
    <source>
        <strain evidence="7">ERTm2</strain>
    </source>
</reference>
<feature type="domain" description="C3H1-type" evidence="6">
    <location>
        <begin position="81"/>
        <end position="103"/>
    </location>
</feature>
<dbReference type="Proteomes" id="UP000005622">
    <property type="component" value="Unassembled WGS sequence"/>
</dbReference>
<dbReference type="SUPFAM" id="SSF90229">
    <property type="entry name" value="CCCH zinc finger"/>
    <property type="match status" value="2"/>
</dbReference>
<dbReference type="GO" id="GO:0005634">
    <property type="term" value="C:nucleus"/>
    <property type="evidence" value="ECO:0007669"/>
    <property type="project" value="TreeGrafter"/>
</dbReference>
<keyword evidence="3 5" id="KW-0863">Zinc-finger</keyword>
<accession>H8ZEQ2</accession>
<dbReference type="PANTHER" id="PTHR13119">
    <property type="entry name" value="ZINC FINGER CCCH DOMAIN-CONTAINING PROTEI"/>
    <property type="match status" value="1"/>
</dbReference>
<reference evidence="8 9" key="3">
    <citation type="journal article" date="2014" name="Genome Announc.">
        <title>Genome Sequence of the Microsporidian Species Nematocida sp1 Strain ERTm6 (ATCC PRA-372).</title>
        <authorList>
            <person name="Bakowski M.A."/>
            <person name="Priest M."/>
            <person name="Young S."/>
            <person name="Cuomo C.A."/>
            <person name="Troemel E.R."/>
        </authorList>
    </citation>
    <scope>NUCLEOTIDE SEQUENCE [LARGE SCALE GENOMIC DNA]</scope>
    <source>
        <strain evidence="8 9">ERTm6</strain>
    </source>
</reference>
<sequence length="132" mass="15562">MPIIELPRLPRLSVPRFREPREIARNKRVKVNSTKESGDENVMLKSMPFKPEKKHLCKYFVKNACIRGSNCTFSHDLSKFPCKLFHIKKNCRRKNCQFSHAPISEEEVRLLVSDGWELEKEEKEEVFVSPFL</sequence>
<evidence type="ECO:0000256" key="2">
    <source>
        <dbReference type="ARBA" id="ARBA00022737"/>
    </source>
</evidence>
<name>H8ZEQ2_NEMA1</name>
<dbReference type="SMART" id="SM00356">
    <property type="entry name" value="ZnF_C3H1"/>
    <property type="match status" value="2"/>
</dbReference>
<evidence type="ECO:0000313" key="8">
    <source>
        <dbReference type="EMBL" id="KFG25610.1"/>
    </source>
</evidence>
<dbReference type="PANTHER" id="PTHR13119:SF12">
    <property type="entry name" value="PROTEIN SUPPRESSOR OF SABLE"/>
    <property type="match status" value="1"/>
</dbReference>
<accession>A0A086J0E2</accession>
<dbReference type="Pfam" id="PF14608">
    <property type="entry name" value="zf-CCCH_2"/>
    <property type="match status" value="1"/>
</dbReference>
<dbReference type="GO" id="GO:0045892">
    <property type="term" value="P:negative regulation of DNA-templated transcription"/>
    <property type="evidence" value="ECO:0007669"/>
    <property type="project" value="InterPro"/>
</dbReference>
<reference evidence="8" key="2">
    <citation type="submission" date="2012-10" db="EMBL/GenBank/DDBJ databases">
        <authorList>
            <consortium name="The Broad Institute Genome Sequencing Platform"/>
            <consortium name="The Broad Institute Genome Sequencing Center for Infectious Disease"/>
            <person name="Cuomo C."/>
            <person name="Troemel E."/>
            <person name="Walker B."/>
            <person name="Young S.K."/>
            <person name="Zeng Q."/>
            <person name="Gargeya S."/>
            <person name="Fitzgerald M."/>
            <person name="Haas B."/>
            <person name="Abouelleil A."/>
            <person name="Alvarado L."/>
            <person name="Arachchi H.M."/>
            <person name="Berlin A.M."/>
            <person name="Chapman S.B."/>
            <person name="Goldberg J."/>
            <person name="Griggs A."/>
            <person name="Gujja S."/>
            <person name="Hansen M."/>
            <person name="Howarth C."/>
            <person name="Imamovic A."/>
            <person name="Larimer J."/>
            <person name="McCowan C."/>
            <person name="Murphy C."/>
            <person name="Neiman D."/>
            <person name="Pearson M."/>
            <person name="Priest M."/>
            <person name="Roberts A."/>
            <person name="Saif S."/>
            <person name="Shea T."/>
            <person name="Sisk P."/>
            <person name="Sykes S."/>
            <person name="Wortman J."/>
            <person name="Nusbaum C."/>
            <person name="Birren B."/>
        </authorList>
    </citation>
    <scope>NUCLEOTIDE SEQUENCE</scope>
    <source>
        <strain evidence="8">ERTm6</strain>
    </source>
</reference>
<dbReference type="Pfam" id="PF18044">
    <property type="entry name" value="zf-CCCH_4"/>
    <property type="match status" value="1"/>
</dbReference>
<dbReference type="HOGENOM" id="CLU_1917601_0_0_1"/>
<evidence type="ECO:0000256" key="4">
    <source>
        <dbReference type="ARBA" id="ARBA00022833"/>
    </source>
</evidence>
<feature type="domain" description="C3H1-type" evidence="6">
    <location>
        <begin position="51"/>
        <end position="78"/>
    </location>
</feature>
<dbReference type="EMBL" id="JH604637">
    <property type="protein sequence ID" value="EHY65017.1"/>
    <property type="molecule type" value="Genomic_DNA"/>
</dbReference>
<keyword evidence="1 5" id="KW-0479">Metal-binding</keyword>
<proteinExistence type="predicted"/>
<dbReference type="OrthoDB" id="411372at2759"/>
<dbReference type="AlphaFoldDB" id="H8ZEQ2"/>
<dbReference type="Proteomes" id="UP000054524">
    <property type="component" value="Unassembled WGS sequence"/>
</dbReference>
<organism evidence="7">
    <name type="scientific">Nematocida ausubeli (strain ATCC PRA-371 / ERTm2)</name>
    <name type="common">Nematode killer fungus</name>
    <dbReference type="NCBI Taxonomy" id="1913371"/>
    <lineage>
        <taxon>Eukaryota</taxon>
        <taxon>Fungi</taxon>
        <taxon>Fungi incertae sedis</taxon>
        <taxon>Microsporidia</taxon>
        <taxon>Nematocida</taxon>
    </lineage>
</organism>
<keyword evidence="4 5" id="KW-0862">Zinc</keyword>
<evidence type="ECO:0000259" key="6">
    <source>
        <dbReference type="PROSITE" id="PS50103"/>
    </source>
</evidence>
<keyword evidence="9" id="KW-1185">Reference proteome</keyword>
<evidence type="ECO:0000313" key="7">
    <source>
        <dbReference type="EMBL" id="EHY65017.1"/>
    </source>
</evidence>
<evidence type="ECO:0000256" key="5">
    <source>
        <dbReference type="PROSITE-ProRule" id="PRU00723"/>
    </source>
</evidence>
<dbReference type="STRING" id="944018.H8ZEQ2"/>
<feature type="zinc finger region" description="C3H1-type" evidence="5">
    <location>
        <begin position="81"/>
        <end position="103"/>
    </location>
</feature>